<sequence length="542" mass="61247">MLSANHRCAVAVSCCFISLLPRAALTNNNAMEIARHSAAVNDPAPSPTSRLSLQQTAPFSPALWASVLVKVCWRRAKNETYHRVRIWFQMYEKLALTTQRLLQLQSSCEPVSTFQLRFPVPKIRPPSRLRCAPRTLRVDVKPSENGSEPSRVMSFRKVPALLYEYYPASQHPTRTQPLYMLLSLQPHCRDQWLILSTSDLGYAGGHRITVRHEAEEVAGADVSEAMQKSLLNPIGLSDGTLTPPLPQSGLTVPKAFRFMLWRILMSQVHHPRDTRFPDLGGLISAQPKVAPFRLFTSLLNPARMQWISELYDSSPHDLKMLIPTRKRQFNVDFPFFLEIIVVRSYKYHIRTRTRRESRKNSLSVSNSVGFLYNKLQSAFFSLSFIFKLLIPAPILSLSTTLLKTINIPLQTLTPTSQQHSQFTLNKRSTNHTRILGPYCTELNASMITTSPQCAAHSVFTASSYDISTLLELFATKCKIITIAIAIALHRTHPFSSNRKLPHQILPQPRPTNHDPIQLTAHYIQPLLALGMVVAVGFRIQES</sequence>
<evidence type="ECO:0000313" key="2">
    <source>
        <dbReference type="Proteomes" id="UP000799755"/>
    </source>
</evidence>
<comment type="caution">
    <text evidence="1">The sequence shown here is derived from an EMBL/GenBank/DDBJ whole genome shotgun (WGS) entry which is preliminary data.</text>
</comment>
<dbReference type="EMBL" id="MU003492">
    <property type="protein sequence ID" value="KAF2477399.1"/>
    <property type="molecule type" value="Genomic_DNA"/>
</dbReference>
<proteinExistence type="predicted"/>
<dbReference type="Proteomes" id="UP000799755">
    <property type="component" value="Unassembled WGS sequence"/>
</dbReference>
<accession>A0ACB6RDR3</accession>
<keyword evidence="2" id="KW-1185">Reference proteome</keyword>
<evidence type="ECO:0000313" key="1">
    <source>
        <dbReference type="EMBL" id="KAF2477399.1"/>
    </source>
</evidence>
<name>A0ACB6RDR3_9PLEO</name>
<organism evidence="1 2">
    <name type="scientific">Lindgomyces ingoldianus</name>
    <dbReference type="NCBI Taxonomy" id="673940"/>
    <lineage>
        <taxon>Eukaryota</taxon>
        <taxon>Fungi</taxon>
        <taxon>Dikarya</taxon>
        <taxon>Ascomycota</taxon>
        <taxon>Pezizomycotina</taxon>
        <taxon>Dothideomycetes</taxon>
        <taxon>Pleosporomycetidae</taxon>
        <taxon>Pleosporales</taxon>
        <taxon>Lindgomycetaceae</taxon>
        <taxon>Lindgomyces</taxon>
    </lineage>
</organism>
<gene>
    <name evidence="1" type="ORF">BDR25DRAFT_347771</name>
</gene>
<reference evidence="1" key="1">
    <citation type="journal article" date="2020" name="Stud. Mycol.">
        <title>101 Dothideomycetes genomes: a test case for predicting lifestyles and emergence of pathogens.</title>
        <authorList>
            <person name="Haridas S."/>
            <person name="Albert R."/>
            <person name="Binder M."/>
            <person name="Bloem J."/>
            <person name="Labutti K."/>
            <person name="Salamov A."/>
            <person name="Andreopoulos B."/>
            <person name="Baker S."/>
            <person name="Barry K."/>
            <person name="Bills G."/>
            <person name="Bluhm B."/>
            <person name="Cannon C."/>
            <person name="Castanera R."/>
            <person name="Culley D."/>
            <person name="Daum C."/>
            <person name="Ezra D."/>
            <person name="Gonzalez J."/>
            <person name="Henrissat B."/>
            <person name="Kuo A."/>
            <person name="Liang C."/>
            <person name="Lipzen A."/>
            <person name="Lutzoni F."/>
            <person name="Magnuson J."/>
            <person name="Mondo S."/>
            <person name="Nolan M."/>
            <person name="Ohm R."/>
            <person name="Pangilinan J."/>
            <person name="Park H.-J."/>
            <person name="Ramirez L."/>
            <person name="Alfaro M."/>
            <person name="Sun H."/>
            <person name="Tritt A."/>
            <person name="Yoshinaga Y."/>
            <person name="Zwiers L.-H."/>
            <person name="Turgeon B."/>
            <person name="Goodwin S."/>
            <person name="Spatafora J."/>
            <person name="Crous P."/>
            <person name="Grigoriev I."/>
        </authorList>
    </citation>
    <scope>NUCLEOTIDE SEQUENCE</scope>
    <source>
        <strain evidence="1">ATCC 200398</strain>
    </source>
</reference>
<protein>
    <submittedName>
        <fullName evidence="1">Uncharacterized protein</fullName>
    </submittedName>
</protein>